<keyword evidence="3" id="KW-1185">Reference proteome</keyword>
<evidence type="ECO:0008006" key="4">
    <source>
        <dbReference type="Google" id="ProtNLM"/>
    </source>
</evidence>
<evidence type="ECO:0000313" key="3">
    <source>
        <dbReference type="Proteomes" id="UP000635565"/>
    </source>
</evidence>
<sequence>MRNSWVVQCFLEAIQPAHLEVALSALDSLEARAKQVESQWQRQIERAQYEADLARRRYKAVDPDNRLVARSLEREWNEKLAEVEKLEREYALGPKPAALLLTPSQREQIRSLAHDLPAIWHAPTTTFAQRKQLLRWLMKDVTLSKRGNVIDVAIRWQTEALTRLAIPRHKMSWEERQTSPQVVERVRELSPAQTNAQIAALLNEEGERAGMGGSFTVSKIEWIRYAYHIPAGCPERPKAAPTGQRGDGRYSTKAAAELLNVDVSTIADWCKMGRLESVRSTPLGPRWITLTHEIIEALRKPVKRQWKHRHTRPAC</sequence>
<accession>A0ABQ3VPS1</accession>
<reference evidence="2 3" key="1">
    <citation type="journal article" date="2021" name="Int. J. Syst. Evol. Microbiol.">
        <title>Reticulibacter mediterranei gen. nov., sp. nov., within the new family Reticulibacteraceae fam. nov., and Ktedonospora formicarum gen. nov., sp. nov., Ktedonobacter robiniae sp. nov., Dictyobacter formicarum sp. nov. and Dictyobacter arantiisoli sp. nov., belonging to the class Ktedonobacteria.</title>
        <authorList>
            <person name="Yabe S."/>
            <person name="Zheng Y."/>
            <person name="Wang C.M."/>
            <person name="Sakai Y."/>
            <person name="Abe K."/>
            <person name="Yokota A."/>
            <person name="Donadio S."/>
            <person name="Cavaletti L."/>
            <person name="Monciardini P."/>
        </authorList>
    </citation>
    <scope>NUCLEOTIDE SEQUENCE [LARGE SCALE GENOMIC DNA]</scope>
    <source>
        <strain evidence="2 3">SOSP1-9</strain>
    </source>
</reference>
<evidence type="ECO:0000313" key="2">
    <source>
        <dbReference type="EMBL" id="GHO87669.1"/>
    </source>
</evidence>
<protein>
    <recommendedName>
        <fullName evidence="4">Helix-turn-helix domain-containing protein</fullName>
    </recommendedName>
</protein>
<feature type="coiled-coil region" evidence="1">
    <location>
        <begin position="19"/>
        <end position="89"/>
    </location>
</feature>
<dbReference type="EMBL" id="BNJJ01000018">
    <property type="protein sequence ID" value="GHO87669.1"/>
    <property type="molecule type" value="Genomic_DNA"/>
</dbReference>
<evidence type="ECO:0000256" key="1">
    <source>
        <dbReference type="SAM" id="Coils"/>
    </source>
</evidence>
<comment type="caution">
    <text evidence="2">The sequence shown here is derived from an EMBL/GenBank/DDBJ whole genome shotgun (WGS) entry which is preliminary data.</text>
</comment>
<organism evidence="2 3">
    <name type="scientific">Dictyobacter formicarum</name>
    <dbReference type="NCBI Taxonomy" id="2778368"/>
    <lineage>
        <taxon>Bacteria</taxon>
        <taxon>Bacillati</taxon>
        <taxon>Chloroflexota</taxon>
        <taxon>Ktedonobacteria</taxon>
        <taxon>Ktedonobacterales</taxon>
        <taxon>Dictyobacteraceae</taxon>
        <taxon>Dictyobacter</taxon>
    </lineage>
</organism>
<gene>
    <name evidence="2" type="ORF">KSZ_56750</name>
</gene>
<proteinExistence type="predicted"/>
<keyword evidence="1" id="KW-0175">Coiled coil</keyword>
<name>A0ABQ3VPS1_9CHLR</name>
<dbReference type="Proteomes" id="UP000635565">
    <property type="component" value="Unassembled WGS sequence"/>
</dbReference>
<dbReference type="RefSeq" id="WP_201365201.1">
    <property type="nucleotide sequence ID" value="NZ_BNJJ01000018.1"/>
</dbReference>